<accession>A0A9D3MSU2</accession>
<evidence type="ECO:0000256" key="2">
    <source>
        <dbReference type="SAM" id="MobiDB-lite"/>
    </source>
</evidence>
<comment type="caution">
    <text evidence="3">The sequence shown here is derived from an EMBL/GenBank/DDBJ whole genome shotgun (WGS) entry which is preliminary data.</text>
</comment>
<sequence>MRTGFQGTLSLLELSAPVLPQNTHVYDPAFPADVCLVTGGPKMLQQILKDMYIDPDVLEALNEEQKQTLFLKMRQEQVRRWTEREEKLDREGSAALKSKQTKASKKRVSWLLGRDGDVHVRVIGETDEVRSAKLIYSELSQTKGSGLQGDSRNQSNAIKSSLVARACPEPETVPSQTPPGIQLQFKGVRPASDLTQHPPPSQNSADLKSGTHSPPLQAPQPEQQQSPSPEDPEEDDDDDEDDSVSLSALLYRSHLRRDNTASISDRLRSQRADPPSSADRLRLQEALQPSKAGKDIQPVAARQREETEGAGPKWAGSAEGEDHGLARGRVAQLTKAFGTPVPKHLTLSRPKPKPPLPKKPAHLLFASPTPR</sequence>
<reference evidence="3" key="1">
    <citation type="submission" date="2021-01" db="EMBL/GenBank/DDBJ databases">
        <title>A chromosome-scale assembly of European eel, Anguilla anguilla.</title>
        <authorList>
            <person name="Henkel C."/>
            <person name="Jong-Raadsen S.A."/>
            <person name="Dufour S."/>
            <person name="Weltzien F.-A."/>
            <person name="Palstra A.P."/>
            <person name="Pelster B."/>
            <person name="Spaink H.P."/>
            <person name="Van Den Thillart G.E."/>
            <person name="Jansen H."/>
            <person name="Zahm M."/>
            <person name="Klopp C."/>
            <person name="Cedric C."/>
            <person name="Louis A."/>
            <person name="Berthelot C."/>
            <person name="Parey E."/>
            <person name="Roest Crollius H."/>
            <person name="Montfort J."/>
            <person name="Robinson-Rechavi M."/>
            <person name="Bucao C."/>
            <person name="Bouchez O."/>
            <person name="Gislard M."/>
            <person name="Lluch J."/>
            <person name="Milhes M."/>
            <person name="Lampietro C."/>
            <person name="Lopez Roques C."/>
            <person name="Donnadieu C."/>
            <person name="Braasch I."/>
            <person name="Desvignes T."/>
            <person name="Postlethwait J."/>
            <person name="Bobe J."/>
            <person name="Guiguen Y."/>
            <person name="Dirks R."/>
        </authorList>
    </citation>
    <scope>NUCLEOTIDE SEQUENCE</scope>
    <source>
        <strain evidence="3">Tag_6206</strain>
        <tissue evidence="3">Liver</tissue>
    </source>
</reference>
<dbReference type="GO" id="GO:0005737">
    <property type="term" value="C:cytoplasm"/>
    <property type="evidence" value="ECO:0007669"/>
    <property type="project" value="TreeGrafter"/>
</dbReference>
<dbReference type="EMBL" id="JAFIRN010000003">
    <property type="protein sequence ID" value="KAG5853222.1"/>
    <property type="molecule type" value="Genomic_DNA"/>
</dbReference>
<dbReference type="PANTHER" id="PTHR14388">
    <property type="entry name" value="T CELL-SPECIFIC ADAPTER PROTEIN TSAD"/>
    <property type="match status" value="1"/>
</dbReference>
<evidence type="ECO:0000256" key="1">
    <source>
        <dbReference type="ARBA" id="ARBA00022999"/>
    </source>
</evidence>
<dbReference type="AlphaFoldDB" id="A0A9D3MSU2"/>
<dbReference type="Proteomes" id="UP001044222">
    <property type="component" value="Unassembled WGS sequence"/>
</dbReference>
<feature type="compositionally biased region" description="Acidic residues" evidence="2">
    <location>
        <begin position="230"/>
        <end position="243"/>
    </location>
</feature>
<feature type="compositionally biased region" description="Low complexity" evidence="2">
    <location>
        <begin position="213"/>
        <end position="228"/>
    </location>
</feature>
<organism evidence="3 4">
    <name type="scientific">Anguilla anguilla</name>
    <name type="common">European freshwater eel</name>
    <name type="synonym">Muraena anguilla</name>
    <dbReference type="NCBI Taxonomy" id="7936"/>
    <lineage>
        <taxon>Eukaryota</taxon>
        <taxon>Metazoa</taxon>
        <taxon>Chordata</taxon>
        <taxon>Craniata</taxon>
        <taxon>Vertebrata</taxon>
        <taxon>Euteleostomi</taxon>
        <taxon>Actinopterygii</taxon>
        <taxon>Neopterygii</taxon>
        <taxon>Teleostei</taxon>
        <taxon>Anguilliformes</taxon>
        <taxon>Anguillidae</taxon>
        <taxon>Anguilla</taxon>
    </lineage>
</organism>
<evidence type="ECO:0000313" key="4">
    <source>
        <dbReference type="Proteomes" id="UP001044222"/>
    </source>
</evidence>
<dbReference type="PANTHER" id="PTHR14388:SF5">
    <property type="entry name" value="SH2 DOMAIN-CONTAINING PROTEIN 4A"/>
    <property type="match status" value="1"/>
</dbReference>
<keyword evidence="4" id="KW-1185">Reference proteome</keyword>
<proteinExistence type="predicted"/>
<evidence type="ECO:0000313" key="3">
    <source>
        <dbReference type="EMBL" id="KAG5853222.1"/>
    </source>
</evidence>
<feature type="compositionally biased region" description="Polar residues" evidence="2">
    <location>
        <begin position="202"/>
        <end position="212"/>
    </location>
</feature>
<name>A0A9D3MSU2_ANGAN</name>
<keyword evidence="1" id="KW-0727">SH2 domain</keyword>
<feature type="region of interest" description="Disordered" evidence="2">
    <location>
        <begin position="191"/>
        <end position="371"/>
    </location>
</feature>
<protein>
    <submittedName>
        <fullName evidence="3">Uncharacterized protein</fullName>
    </submittedName>
</protein>
<gene>
    <name evidence="3" type="ORF">ANANG_G00070800</name>
</gene>